<evidence type="ECO:0000256" key="3">
    <source>
        <dbReference type="ARBA" id="ARBA00009493"/>
    </source>
</evidence>
<comment type="subcellular location">
    <subcellularLocation>
        <location evidence="2">Mitochondrion</location>
    </subcellularLocation>
</comment>
<dbReference type="Gene3D" id="1.10.150.20">
    <property type="entry name" value="5' to 3' exonuclease, C-terminal subdomain"/>
    <property type="match status" value="1"/>
</dbReference>
<comment type="function">
    <text evidence="1 11">DNA-dependent RNA polymerase catalyzes the transcription of DNA into RNA using the four ribonucleoside triphosphates as substrates.</text>
</comment>
<accession>A0A8H3EGN5</accession>
<sequence>MLLRGSKRQFRHDATRSSLQPVVEQLQLPWLCPVLHNNIVYSHRPRRTATSIRCASSSLPSTPLSRPSQSSFTRPNIIRGRTYASHATQPDYFSHAGGDFIPFDPPSNPQPQTSSPFPWPSKFSGSSSLPRLDPLSSPLMISDSLRPGSRTFRSSHGVAGSLDDIHLVLRACLQLGQLERAAVMVRRLGEIYRADSSELLDAHNAYLGGIVDKIGVCEDQTLLDHMNRWFEVEMRGKGISPDEMTFAMMVRATFYCVNKKWVERAIRRFMDTAKQYGIYPEAREAALSQLTNEEAIRFAEYEPMLKRLFTSQNEAETISVVRDGSFTVPLQNTIQSEQQKGYGLKALQHSLKSLPPIRDTNTIPKVDRIKLQMQLEEDTIESAIQRWRIEHEDMVKNLGIHGGLYRKTMGSIMWSWYENLLAAIKQELATNDSSGKVENSDSSDEKFLLYMPFLQSIPPEKLAATTIITAIQSIVRKSGANLVQPMARVVMNIGKAVESEILAEEIKKQYKATHHKQHFSKSVRSKQQNLRTKRLQQRHTQILMTREPPEWSGNIQLRVGVKLVTLLIKTAEIEATSKDGTVENVPAFSQSMEYSQGKKTGLLGLHSTVAKLLEQEPVGSVIAKHLPMLTTPLPWTGHRKGGYLRQPVPAVRQTHPTLQSTEYAKLASKKGDMKQVYGALDILGQTPWTINEAVYQVMLDVWNSGEAIADIPPRNPIPEYPPNPGHTASLAEKQEYSRQVRQVDNKITGFHSNRCYHNFQLEVAKAFIGKRIYFPHNMDFRGRAYPIPPYLNHMGADNCRGLLQFNTGKKLGEKGLAWLKIHLANLYGFDKASLEEREDFAMKHLEEIHDSAKKPLDGQRWWLHAEDPWQCLAACIELSSALSTPDPTKYLSHLPVHQDGTCNGLQHYAALGGDPIGAKQVNLEPGDRPSDIYTAVAEMTAASIANDAAQGDELAKLLDGKITRKVVKQTVMTKVYGVTFSGARLQVLKRLDELYPSLFPDNLQAMRAAGYIAKKIFATLSIMFTGAQDIQLWLGECASRICDSLSEAQINWLEADAAGSKNKKDFKINPSNKANTLEENLRFRSSIIWTTPLKMPVVQPYRNLQINQIRTNLQALSLSEPSAADSVHKRKQLQAFPPNFIHSLDATHMFLTALRCKEKDLTFAAVHDSFWTHASDIDKMNSIIRHSFIRMHSDDIVERLAAEFKARYQGSFYQATVDASSALGKRIRALQKGLSKNKSKKVSKDQAKIDEILLEKRRLQLLRSTDPTEYAAGQAMITPGRLFEEAEAEQLRNTQGELVATFGADETTEILQEAKEAIEKIDEVELEDDPLDTLSLAPSQPEVATAAKKRVQRDAQVYVWRPLTFPPMPQRGTFDVTRVRDSKYFFS</sequence>
<evidence type="ECO:0000256" key="1">
    <source>
        <dbReference type="ARBA" id="ARBA00004026"/>
    </source>
</evidence>
<keyword evidence="5 11" id="KW-0808">Transferase</keyword>
<keyword evidence="6 11" id="KW-0548">Nucleotidyltransferase</keyword>
<evidence type="ECO:0000256" key="11">
    <source>
        <dbReference type="RuleBase" id="RU003805"/>
    </source>
</evidence>
<evidence type="ECO:0000256" key="2">
    <source>
        <dbReference type="ARBA" id="ARBA00004173"/>
    </source>
</evidence>
<evidence type="ECO:0000259" key="13">
    <source>
        <dbReference type="SMART" id="SM01311"/>
    </source>
</evidence>
<dbReference type="GO" id="GO:0006390">
    <property type="term" value="P:mitochondrial transcription"/>
    <property type="evidence" value="ECO:0007669"/>
    <property type="project" value="TreeGrafter"/>
</dbReference>
<dbReference type="FunFam" id="1.10.287.280:FF:000001">
    <property type="entry name" value="DNA-directed RNA polymerase"/>
    <property type="match status" value="1"/>
</dbReference>
<name>A0A8H3EGN5_9LECA</name>
<dbReference type="InterPro" id="IPR024075">
    <property type="entry name" value="DNA-dir_RNA_pol_helix_hairp_sf"/>
</dbReference>
<dbReference type="GO" id="GO:0001018">
    <property type="term" value="F:mitochondrial promoter sequence-specific DNA binding"/>
    <property type="evidence" value="ECO:0007669"/>
    <property type="project" value="TreeGrafter"/>
</dbReference>
<proteinExistence type="inferred from homology"/>
<dbReference type="EC" id="2.7.7.6" evidence="11"/>
<evidence type="ECO:0000256" key="8">
    <source>
        <dbReference type="ARBA" id="ARBA00023128"/>
    </source>
</evidence>
<feature type="region of interest" description="Disordered" evidence="12">
    <location>
        <begin position="53"/>
        <end position="73"/>
    </location>
</feature>
<dbReference type="Gene3D" id="1.10.287.280">
    <property type="match status" value="1"/>
</dbReference>
<evidence type="ECO:0000256" key="10">
    <source>
        <dbReference type="ARBA" id="ARBA00048552"/>
    </source>
</evidence>
<dbReference type="GO" id="GO:0034245">
    <property type="term" value="C:mitochondrial DNA-directed RNA polymerase complex"/>
    <property type="evidence" value="ECO:0007669"/>
    <property type="project" value="TreeGrafter"/>
</dbReference>
<dbReference type="Proteomes" id="UP000664169">
    <property type="component" value="Unassembled WGS sequence"/>
</dbReference>
<evidence type="ECO:0000256" key="12">
    <source>
        <dbReference type="SAM" id="MobiDB-lite"/>
    </source>
</evidence>
<comment type="catalytic activity">
    <reaction evidence="10 11">
        <text>RNA(n) + a ribonucleoside 5'-triphosphate = RNA(n+1) + diphosphate</text>
        <dbReference type="Rhea" id="RHEA:21248"/>
        <dbReference type="Rhea" id="RHEA-COMP:14527"/>
        <dbReference type="Rhea" id="RHEA-COMP:17342"/>
        <dbReference type="ChEBI" id="CHEBI:33019"/>
        <dbReference type="ChEBI" id="CHEBI:61557"/>
        <dbReference type="ChEBI" id="CHEBI:140395"/>
        <dbReference type="EC" id="2.7.7.6"/>
    </reaction>
</comment>
<dbReference type="SMART" id="SM01311">
    <property type="entry name" value="RPOL_N"/>
    <property type="match status" value="1"/>
</dbReference>
<keyword evidence="7" id="KW-0809">Transit peptide</keyword>
<keyword evidence="4 11" id="KW-0240">DNA-directed RNA polymerase</keyword>
<organism evidence="14 15">
    <name type="scientific">Gomphillus americanus</name>
    <dbReference type="NCBI Taxonomy" id="1940652"/>
    <lineage>
        <taxon>Eukaryota</taxon>
        <taxon>Fungi</taxon>
        <taxon>Dikarya</taxon>
        <taxon>Ascomycota</taxon>
        <taxon>Pezizomycotina</taxon>
        <taxon>Lecanoromycetes</taxon>
        <taxon>OSLEUM clade</taxon>
        <taxon>Ostropomycetidae</taxon>
        <taxon>Ostropales</taxon>
        <taxon>Graphidaceae</taxon>
        <taxon>Gomphilloideae</taxon>
        <taxon>Gomphillus</taxon>
    </lineage>
</organism>
<dbReference type="PANTHER" id="PTHR10102">
    <property type="entry name" value="DNA-DIRECTED RNA POLYMERASE, MITOCHONDRIAL"/>
    <property type="match status" value="1"/>
</dbReference>
<dbReference type="Gene3D" id="1.10.1320.10">
    <property type="entry name" value="DNA-directed RNA polymerase, N-terminal domain"/>
    <property type="match status" value="1"/>
</dbReference>
<feature type="domain" description="DNA-directed RNA polymerase N-terminal" evidence="13">
    <location>
        <begin position="370"/>
        <end position="685"/>
    </location>
</feature>
<dbReference type="OrthoDB" id="276422at2759"/>
<dbReference type="InterPro" id="IPR029262">
    <property type="entry name" value="RPOL_N"/>
</dbReference>
<evidence type="ECO:0000256" key="4">
    <source>
        <dbReference type="ARBA" id="ARBA00022478"/>
    </source>
</evidence>
<protein>
    <recommendedName>
        <fullName evidence="11">DNA-directed RNA polymerase</fullName>
        <ecNumber evidence="11">2.7.7.6</ecNumber>
    </recommendedName>
</protein>
<dbReference type="Gene3D" id="1.10.287.260">
    <property type="match status" value="1"/>
</dbReference>
<feature type="compositionally biased region" description="Low complexity" evidence="12">
    <location>
        <begin position="56"/>
        <end position="71"/>
    </location>
</feature>
<dbReference type="Pfam" id="PF00940">
    <property type="entry name" value="RNA_pol"/>
    <property type="match status" value="1"/>
</dbReference>
<keyword evidence="8" id="KW-0496">Mitochondrion</keyword>
<keyword evidence="15" id="KW-1185">Reference proteome</keyword>
<evidence type="ECO:0000256" key="9">
    <source>
        <dbReference type="ARBA" id="ARBA00023163"/>
    </source>
</evidence>
<dbReference type="SUPFAM" id="SSF56672">
    <property type="entry name" value="DNA/RNA polymerases"/>
    <property type="match status" value="1"/>
</dbReference>
<evidence type="ECO:0000313" key="15">
    <source>
        <dbReference type="Proteomes" id="UP000664169"/>
    </source>
</evidence>
<evidence type="ECO:0000256" key="6">
    <source>
        <dbReference type="ARBA" id="ARBA00022695"/>
    </source>
</evidence>
<dbReference type="InterPro" id="IPR037159">
    <property type="entry name" value="RNA_POL_N_sf"/>
</dbReference>
<evidence type="ECO:0000256" key="7">
    <source>
        <dbReference type="ARBA" id="ARBA00022946"/>
    </source>
</evidence>
<dbReference type="FunFam" id="1.10.150.20:FF:000041">
    <property type="entry name" value="DNA-directed RNA polymerase"/>
    <property type="match status" value="1"/>
</dbReference>
<dbReference type="PANTHER" id="PTHR10102:SF0">
    <property type="entry name" value="DNA-DIRECTED RNA POLYMERASE, MITOCHONDRIAL"/>
    <property type="match status" value="1"/>
</dbReference>
<dbReference type="InterPro" id="IPR002092">
    <property type="entry name" value="DNA-dir_Rpol_phage-type"/>
</dbReference>
<dbReference type="PROSITE" id="PS00900">
    <property type="entry name" value="RNA_POL_PHAGE_1"/>
    <property type="match status" value="1"/>
</dbReference>
<dbReference type="InterPro" id="IPR046950">
    <property type="entry name" value="DNA-dir_Rpol_C_phage-type"/>
</dbReference>
<dbReference type="Pfam" id="PF14700">
    <property type="entry name" value="RPOL_N"/>
    <property type="match status" value="1"/>
</dbReference>
<comment type="caution">
    <text evidence="14">The sequence shown here is derived from an EMBL/GenBank/DDBJ whole genome shotgun (WGS) entry which is preliminary data.</text>
</comment>
<dbReference type="GO" id="GO:0003899">
    <property type="term" value="F:DNA-directed RNA polymerase activity"/>
    <property type="evidence" value="ECO:0007669"/>
    <property type="project" value="UniProtKB-EC"/>
</dbReference>
<dbReference type="InterPro" id="IPR043502">
    <property type="entry name" value="DNA/RNA_pol_sf"/>
</dbReference>
<feature type="region of interest" description="Disordered" evidence="12">
    <location>
        <begin position="98"/>
        <end position="129"/>
    </location>
</feature>
<gene>
    <name evidence="14" type="ORF">GOMPHAMPRED_000450</name>
</gene>
<dbReference type="EMBL" id="CAJPDQ010000001">
    <property type="protein sequence ID" value="CAF9903632.1"/>
    <property type="molecule type" value="Genomic_DNA"/>
</dbReference>
<comment type="similarity">
    <text evidence="3 11">Belongs to the phage and mitochondrial RNA polymerase family.</text>
</comment>
<reference evidence="14" key="1">
    <citation type="submission" date="2021-03" db="EMBL/GenBank/DDBJ databases">
        <authorList>
            <person name="Tagirdzhanova G."/>
        </authorList>
    </citation>
    <scope>NUCLEOTIDE SEQUENCE</scope>
</reference>
<evidence type="ECO:0000313" key="14">
    <source>
        <dbReference type="EMBL" id="CAF9903632.1"/>
    </source>
</evidence>
<keyword evidence="9 11" id="KW-0804">Transcription</keyword>
<dbReference type="PROSITE" id="PS00489">
    <property type="entry name" value="RNA_POL_PHAGE_2"/>
    <property type="match status" value="1"/>
</dbReference>
<evidence type="ECO:0000256" key="5">
    <source>
        <dbReference type="ARBA" id="ARBA00022679"/>
    </source>
</evidence>